<sequence>MSTDTRPDRPLPAPLPYATEAGRGEIPAPRPAPPATPEVPDGPLLREDEYSLYVTLGIIVIYVVIMMIIASRGGL</sequence>
<gene>
    <name evidence="3" type="ORF">R3P82_14060</name>
</gene>
<feature type="transmembrane region" description="Helical" evidence="2">
    <location>
        <begin position="50"/>
        <end position="70"/>
    </location>
</feature>
<feature type="compositionally biased region" description="Pro residues" evidence="1">
    <location>
        <begin position="28"/>
        <end position="37"/>
    </location>
</feature>
<evidence type="ECO:0000313" key="4">
    <source>
        <dbReference type="Proteomes" id="UP001185873"/>
    </source>
</evidence>
<comment type="caution">
    <text evidence="3">The sequence shown here is derived from an EMBL/GenBank/DDBJ whole genome shotgun (WGS) entry which is preliminary data.</text>
</comment>
<organism evidence="3 4">
    <name type="scientific">Dietzia maris</name>
    <dbReference type="NCBI Taxonomy" id="37915"/>
    <lineage>
        <taxon>Bacteria</taxon>
        <taxon>Bacillati</taxon>
        <taxon>Actinomycetota</taxon>
        <taxon>Actinomycetes</taxon>
        <taxon>Mycobacteriales</taxon>
        <taxon>Dietziaceae</taxon>
        <taxon>Dietzia</taxon>
    </lineage>
</organism>
<keyword evidence="2" id="KW-0812">Transmembrane</keyword>
<dbReference type="EMBL" id="JAWLKJ010000003">
    <property type="protein sequence ID" value="MDV6300227.1"/>
    <property type="molecule type" value="Genomic_DNA"/>
</dbReference>
<evidence type="ECO:0000256" key="2">
    <source>
        <dbReference type="SAM" id="Phobius"/>
    </source>
</evidence>
<proteinExistence type="predicted"/>
<keyword evidence="2" id="KW-1133">Transmembrane helix</keyword>
<evidence type="ECO:0000313" key="3">
    <source>
        <dbReference type="EMBL" id="MDV6300227.1"/>
    </source>
</evidence>
<accession>A0AAE4QZC7</accession>
<dbReference type="Proteomes" id="UP001185873">
    <property type="component" value="Unassembled WGS sequence"/>
</dbReference>
<reference evidence="3" key="1">
    <citation type="submission" date="2023-10" db="EMBL/GenBank/DDBJ databases">
        <title>Development of a sustainable strategy for remediation of hydrocarbon-contaminated territories based on the waste exchange concept.</title>
        <authorList>
            <person name="Krivoruchko A."/>
        </authorList>
    </citation>
    <scope>NUCLEOTIDE SEQUENCE</scope>
    <source>
        <strain evidence="3">IEGM 1175</strain>
    </source>
</reference>
<dbReference type="AlphaFoldDB" id="A0AAE4QZC7"/>
<feature type="region of interest" description="Disordered" evidence="1">
    <location>
        <begin position="1"/>
        <end position="44"/>
    </location>
</feature>
<name>A0AAE4QZC7_9ACTN</name>
<keyword evidence="2" id="KW-0472">Membrane</keyword>
<protein>
    <submittedName>
        <fullName evidence="3">Uncharacterized protein</fullName>
    </submittedName>
</protein>
<evidence type="ECO:0000256" key="1">
    <source>
        <dbReference type="SAM" id="MobiDB-lite"/>
    </source>
</evidence>
<dbReference type="RefSeq" id="WP_317470761.1">
    <property type="nucleotide sequence ID" value="NZ_JAWLKJ010000003.1"/>
</dbReference>